<dbReference type="AlphaFoldDB" id="A0A0A9EF48"/>
<dbReference type="EMBL" id="GBRH01200297">
    <property type="protein sequence ID" value="JAD97598.1"/>
    <property type="molecule type" value="Transcribed_RNA"/>
</dbReference>
<reference evidence="2" key="1">
    <citation type="submission" date="2014-09" db="EMBL/GenBank/DDBJ databases">
        <authorList>
            <person name="Magalhaes I.L.F."/>
            <person name="Oliveira U."/>
            <person name="Santos F.R."/>
            <person name="Vidigal T.H.D.A."/>
            <person name="Brescovit A.D."/>
            <person name="Santos A.J."/>
        </authorList>
    </citation>
    <scope>NUCLEOTIDE SEQUENCE</scope>
    <source>
        <tissue evidence="2">Shoot tissue taken approximately 20 cm above the soil surface</tissue>
    </source>
</reference>
<dbReference type="InterPro" id="IPR047801">
    <property type="entry name" value="Peptidase_C45"/>
</dbReference>
<accession>A0A0A9EF48</accession>
<reference evidence="2" key="2">
    <citation type="journal article" date="2015" name="Data Brief">
        <title>Shoot transcriptome of the giant reed, Arundo donax.</title>
        <authorList>
            <person name="Barrero R.A."/>
            <person name="Guerrero F.D."/>
            <person name="Moolhuijzen P."/>
            <person name="Goolsby J.A."/>
            <person name="Tidwell J."/>
            <person name="Bellgard S.E."/>
            <person name="Bellgard M.I."/>
        </authorList>
    </citation>
    <scope>NUCLEOTIDE SEQUENCE</scope>
    <source>
        <tissue evidence="2">Shoot tissue taken approximately 20 cm above the soil surface</tissue>
    </source>
</reference>
<name>A0A0A9EF48_ARUDO</name>
<dbReference type="Pfam" id="PF03417">
    <property type="entry name" value="AAT"/>
    <property type="match status" value="1"/>
</dbReference>
<feature type="domain" description="Peptidase C45 hydrolase" evidence="1">
    <location>
        <begin position="11"/>
        <end position="128"/>
    </location>
</feature>
<dbReference type="PANTHER" id="PTHR34180:SF1">
    <property type="entry name" value="BETA-ALANYL-DOPAMINE_CARCININE HYDROLASE"/>
    <property type="match status" value="1"/>
</dbReference>
<organism evidence="2">
    <name type="scientific">Arundo donax</name>
    <name type="common">Giant reed</name>
    <name type="synonym">Donax arundinaceus</name>
    <dbReference type="NCBI Taxonomy" id="35708"/>
    <lineage>
        <taxon>Eukaryota</taxon>
        <taxon>Viridiplantae</taxon>
        <taxon>Streptophyta</taxon>
        <taxon>Embryophyta</taxon>
        <taxon>Tracheophyta</taxon>
        <taxon>Spermatophyta</taxon>
        <taxon>Magnoliopsida</taxon>
        <taxon>Liliopsida</taxon>
        <taxon>Poales</taxon>
        <taxon>Poaceae</taxon>
        <taxon>PACMAD clade</taxon>
        <taxon>Arundinoideae</taxon>
        <taxon>Arundineae</taxon>
        <taxon>Arundo</taxon>
    </lineage>
</organism>
<proteinExistence type="predicted"/>
<evidence type="ECO:0000259" key="1">
    <source>
        <dbReference type="Pfam" id="PF03417"/>
    </source>
</evidence>
<evidence type="ECO:0000313" key="2">
    <source>
        <dbReference type="EMBL" id="JAD97598.1"/>
    </source>
</evidence>
<protein>
    <recommendedName>
        <fullName evidence="1">Peptidase C45 hydrolase domain-containing protein</fullName>
    </recommendedName>
</protein>
<dbReference type="InterPro" id="IPR005079">
    <property type="entry name" value="Peptidase_C45_hydrolase"/>
</dbReference>
<dbReference type="PANTHER" id="PTHR34180">
    <property type="entry name" value="PEPTIDASE C45"/>
    <property type="match status" value="1"/>
</dbReference>
<dbReference type="Gene3D" id="3.60.60.10">
    <property type="entry name" value="Penicillin V Acylase, Chain A"/>
    <property type="match status" value="1"/>
</dbReference>
<sequence>MQRICSPSVSVGHSYNLMDVRGRRIVNAETASGNRFAVHEAGAAPFFHANMYRHLQVKQVHDENSMSREKRAAQCSVDSKETALSLLGDTADDKYPIFMTGPTLYTLCTVLVDLDEEKMTIYRGNPKNGDTALVLPML</sequence>